<dbReference type="EMBL" id="MCBR01004846">
    <property type="protein sequence ID" value="RKF79244.1"/>
    <property type="molecule type" value="Genomic_DNA"/>
</dbReference>
<dbReference type="OrthoDB" id="1421156at2759"/>
<dbReference type="AlphaFoldDB" id="A0A420IXL2"/>
<feature type="domain" description="MULE transposase" evidence="2">
    <location>
        <begin position="240"/>
        <end position="336"/>
    </location>
</feature>
<dbReference type="Pfam" id="PF10551">
    <property type="entry name" value="MULE"/>
    <property type="match status" value="1"/>
</dbReference>
<protein>
    <submittedName>
        <fullName evidence="3">Protein FAR-RED ELONGATED HYPOCOTYL 3</fullName>
    </submittedName>
</protein>
<name>A0A420IXL2_9PEZI</name>
<sequence length="693" mass="77677">MDKNIATATATTILSAEDATGVASNAFGVPDNEGVEPLSLPAEGNYPTFEAAKDAANHHAMLAGYAMTQGGGTYKDPRKGNRARKWVVCKHNDSRASHQKGGACPKDNGRKQKKAQSKKTGCLVKMKVMERPDGSWDLKRPENCKHFTHNHPPNERSAYHEHRQLNEEQLAIVRANTLTSIPASRTLTALKTADPTGLELAKAAGELFFSYTLSNEGRIEKLFLADMRSIRYLNENPDILILDCTYKTNRFGMPLLDILGVDGLDQGFTIGVAFMNGESEDDYAWAVKILRSQLDEGIWPSVIATDCDEALILALKANFPAIPTKLVLCFWHISMNVSSNCKKYFETEEVWEDFLKGFRNVVFTKTEEEFEDALEEWKGAFHWNNGERWQVGVDATPANIQEVLVKEMSQTALTYCCGRWLGKYKKQVVHCYVDQFFHGGTTTTSRLEGAHSVLKQWIGKPTKDLSSTWDAVKLAINHQLDHIRQKRAYCWASNPTRFQSEFFVHLKQKITPFAQFRLHDQWSIYKAEGEKDSSSHPRSDTPSICTGTYWRSMGIPCWHIIKERISNAEKRANARQHARARQATSGRILSQHEQLQAQLRHCSACIEFGHDKATCRGCRATGHNRSACPNISYQRSHFQAQYPPSQQPPTFLFSQQAQLTPPWAGIDIESGLEIGSETGSGMGLGMGLGQQAE</sequence>
<feature type="region of interest" description="Disordered" evidence="1">
    <location>
        <begin position="92"/>
        <end position="119"/>
    </location>
</feature>
<evidence type="ECO:0000313" key="3">
    <source>
        <dbReference type="EMBL" id="RKF79244.1"/>
    </source>
</evidence>
<evidence type="ECO:0000313" key="4">
    <source>
        <dbReference type="Proteomes" id="UP000285405"/>
    </source>
</evidence>
<dbReference type="Proteomes" id="UP000285405">
    <property type="component" value="Unassembled WGS sequence"/>
</dbReference>
<organism evidence="3 4">
    <name type="scientific">Golovinomyces cichoracearum</name>
    <dbReference type="NCBI Taxonomy" id="62708"/>
    <lineage>
        <taxon>Eukaryota</taxon>
        <taxon>Fungi</taxon>
        <taxon>Dikarya</taxon>
        <taxon>Ascomycota</taxon>
        <taxon>Pezizomycotina</taxon>
        <taxon>Leotiomycetes</taxon>
        <taxon>Erysiphales</taxon>
        <taxon>Erysiphaceae</taxon>
        <taxon>Golovinomyces</taxon>
    </lineage>
</organism>
<dbReference type="PANTHER" id="PTHR47718">
    <property type="entry name" value="OS01G0519700 PROTEIN"/>
    <property type="match status" value="1"/>
</dbReference>
<accession>A0A420IXL2</accession>
<evidence type="ECO:0000259" key="2">
    <source>
        <dbReference type="Pfam" id="PF10551"/>
    </source>
</evidence>
<proteinExistence type="predicted"/>
<reference evidence="3 4" key="1">
    <citation type="journal article" date="2018" name="BMC Genomics">
        <title>Comparative genome analyses reveal sequence features reflecting distinct modes of host-adaptation between dicot and monocot powdery mildew.</title>
        <authorList>
            <person name="Wu Y."/>
            <person name="Ma X."/>
            <person name="Pan Z."/>
            <person name="Kale S.D."/>
            <person name="Song Y."/>
            <person name="King H."/>
            <person name="Zhang Q."/>
            <person name="Presley C."/>
            <person name="Deng X."/>
            <person name="Wei C.I."/>
            <person name="Xiao S."/>
        </authorList>
    </citation>
    <scope>NUCLEOTIDE SEQUENCE [LARGE SCALE GENOMIC DNA]</scope>
    <source>
        <strain evidence="3">UCSC1</strain>
    </source>
</reference>
<dbReference type="InterPro" id="IPR018289">
    <property type="entry name" value="MULE_transposase_dom"/>
</dbReference>
<evidence type="ECO:0000256" key="1">
    <source>
        <dbReference type="SAM" id="MobiDB-lite"/>
    </source>
</evidence>
<gene>
    <name evidence="3" type="ORF">GcC1_048031</name>
</gene>
<dbReference type="PANTHER" id="PTHR47718:SF3">
    <property type="entry name" value="PROTEIN FAR1-RELATED SEQUENCE 5-LIKE"/>
    <property type="match status" value="1"/>
</dbReference>
<comment type="caution">
    <text evidence="3">The sequence shown here is derived from an EMBL/GenBank/DDBJ whole genome shotgun (WGS) entry which is preliminary data.</text>
</comment>